<dbReference type="GO" id="GO:0005829">
    <property type="term" value="C:cytosol"/>
    <property type="evidence" value="ECO:0007669"/>
    <property type="project" value="TreeGrafter"/>
</dbReference>
<dbReference type="Gene3D" id="3.40.50.10860">
    <property type="entry name" value="Leucine Dehydrogenase, chain A, domain 1"/>
    <property type="match status" value="1"/>
</dbReference>
<evidence type="ECO:0000256" key="5">
    <source>
        <dbReference type="ARBA" id="ARBA00022755"/>
    </source>
</evidence>
<dbReference type="InterPro" id="IPR046346">
    <property type="entry name" value="Aminoacid_DH-like_N_sf"/>
</dbReference>
<evidence type="ECO:0000313" key="15">
    <source>
        <dbReference type="EMBL" id="MCR2042970.1"/>
    </source>
</evidence>
<keyword evidence="10 12" id="KW-0486">Methionine biosynthesis</keyword>
<comment type="function">
    <text evidence="12">Catalyzes the oxidation of 5,10-methylenetetrahydrofolate to 5,10-methenyltetrahydrofolate and then the hydrolysis of 5,10-methenyltetrahydrofolate to 10-formyltetrahydrofolate.</text>
</comment>
<dbReference type="InterPro" id="IPR000672">
    <property type="entry name" value="THF_DH/CycHdrlase"/>
</dbReference>
<dbReference type="CDD" id="cd01080">
    <property type="entry name" value="NAD_bind_m-THF_DH_Cyclohyd"/>
    <property type="match status" value="1"/>
</dbReference>
<accession>A0A9X2MH41</accession>
<dbReference type="FunFam" id="3.40.50.720:FF:000094">
    <property type="entry name" value="Bifunctional protein FolD"/>
    <property type="match status" value="1"/>
</dbReference>
<dbReference type="Proteomes" id="UP001142078">
    <property type="component" value="Unassembled WGS sequence"/>
</dbReference>
<feature type="binding site" evidence="12">
    <location>
        <begin position="165"/>
        <end position="167"/>
    </location>
    <ligand>
        <name>NADP(+)</name>
        <dbReference type="ChEBI" id="CHEBI:58349"/>
    </ligand>
</feature>
<comment type="similarity">
    <text evidence="12">Belongs to the tetrahydrofolate dehydrogenase/cyclohydrolase family.</text>
</comment>
<keyword evidence="9 12" id="KW-0368">Histidine biosynthesis</keyword>
<keyword evidence="8 12" id="KW-0560">Oxidoreductase</keyword>
<keyword evidence="6 12" id="KW-0378">Hydrolase</keyword>
<evidence type="ECO:0000256" key="10">
    <source>
        <dbReference type="ARBA" id="ARBA00023167"/>
    </source>
</evidence>
<comment type="catalytic activity">
    <reaction evidence="12">
        <text>(6R)-5,10-methylene-5,6,7,8-tetrahydrofolate + NADP(+) = (6R)-5,10-methenyltetrahydrofolate + NADPH</text>
        <dbReference type="Rhea" id="RHEA:22812"/>
        <dbReference type="ChEBI" id="CHEBI:15636"/>
        <dbReference type="ChEBI" id="CHEBI:57455"/>
        <dbReference type="ChEBI" id="CHEBI:57783"/>
        <dbReference type="ChEBI" id="CHEBI:58349"/>
        <dbReference type="EC" id="1.5.1.5"/>
    </reaction>
</comment>
<dbReference type="GO" id="GO:0000105">
    <property type="term" value="P:L-histidine biosynthetic process"/>
    <property type="evidence" value="ECO:0007669"/>
    <property type="project" value="UniProtKB-KW"/>
</dbReference>
<dbReference type="PANTHER" id="PTHR48099:SF5">
    <property type="entry name" value="C-1-TETRAHYDROFOLATE SYNTHASE, CYTOPLASMIC"/>
    <property type="match status" value="1"/>
</dbReference>
<comment type="caution">
    <text evidence="15">The sequence shown here is derived from an EMBL/GenBank/DDBJ whole genome shotgun (WGS) entry which is preliminary data.</text>
</comment>
<dbReference type="HAMAP" id="MF_01576">
    <property type="entry name" value="THF_DHG_CYH"/>
    <property type="match status" value="1"/>
</dbReference>
<dbReference type="PANTHER" id="PTHR48099">
    <property type="entry name" value="C-1-TETRAHYDROFOLATE SYNTHASE, CYTOPLASMIC-RELATED"/>
    <property type="match status" value="1"/>
</dbReference>
<dbReference type="GO" id="GO:0006164">
    <property type="term" value="P:purine nucleotide biosynthetic process"/>
    <property type="evidence" value="ECO:0007669"/>
    <property type="project" value="UniProtKB-KW"/>
</dbReference>
<dbReference type="EC" id="3.5.4.9" evidence="12"/>
<gene>
    <name evidence="12" type="primary">folD</name>
    <name evidence="15" type="ORF">NSA23_02445</name>
</gene>
<evidence type="ECO:0000256" key="2">
    <source>
        <dbReference type="ARBA" id="ARBA00011738"/>
    </source>
</evidence>
<evidence type="ECO:0000256" key="12">
    <source>
        <dbReference type="HAMAP-Rule" id="MF_01576"/>
    </source>
</evidence>
<dbReference type="InterPro" id="IPR020631">
    <property type="entry name" value="THF_DH/CycHdrlase_NAD-bd_dom"/>
</dbReference>
<dbReference type="FunFam" id="3.40.50.10860:FF:000005">
    <property type="entry name" value="C-1-tetrahydrofolate synthase, cytoplasmic, putative"/>
    <property type="match status" value="1"/>
</dbReference>
<dbReference type="GO" id="GO:0035999">
    <property type="term" value="P:tetrahydrofolate interconversion"/>
    <property type="evidence" value="ECO:0007669"/>
    <property type="project" value="UniProtKB-UniRule"/>
</dbReference>
<comment type="subunit">
    <text evidence="2 12">Homodimer.</text>
</comment>
<evidence type="ECO:0000259" key="13">
    <source>
        <dbReference type="Pfam" id="PF00763"/>
    </source>
</evidence>
<keyword evidence="4 12" id="KW-0028">Amino-acid biosynthesis</keyword>
<dbReference type="AlphaFoldDB" id="A0A9X2MH41"/>
<evidence type="ECO:0000256" key="4">
    <source>
        <dbReference type="ARBA" id="ARBA00022605"/>
    </source>
</evidence>
<feature type="domain" description="Tetrahydrofolate dehydrogenase/cyclohydrolase NAD(P)-binding" evidence="14">
    <location>
        <begin position="139"/>
        <end position="280"/>
    </location>
</feature>
<dbReference type="SUPFAM" id="SSF51735">
    <property type="entry name" value="NAD(P)-binding Rossmann-fold domains"/>
    <property type="match status" value="1"/>
</dbReference>
<comment type="catalytic activity">
    <reaction evidence="12">
        <text>(6R)-5,10-methenyltetrahydrofolate + H2O = (6R)-10-formyltetrahydrofolate + H(+)</text>
        <dbReference type="Rhea" id="RHEA:23700"/>
        <dbReference type="ChEBI" id="CHEBI:15377"/>
        <dbReference type="ChEBI" id="CHEBI:15378"/>
        <dbReference type="ChEBI" id="CHEBI:57455"/>
        <dbReference type="ChEBI" id="CHEBI:195366"/>
        <dbReference type="EC" id="3.5.4.9"/>
    </reaction>
</comment>
<comment type="caution">
    <text evidence="12">Lacks conserved residue(s) required for the propagation of feature annotation.</text>
</comment>
<evidence type="ECO:0000256" key="6">
    <source>
        <dbReference type="ARBA" id="ARBA00022801"/>
    </source>
</evidence>
<protein>
    <recommendedName>
        <fullName evidence="12">Bifunctional protein FolD</fullName>
    </recommendedName>
    <domain>
        <recommendedName>
            <fullName evidence="12">Methylenetetrahydrofolate dehydrogenase</fullName>
            <ecNumber evidence="12">1.5.1.5</ecNumber>
        </recommendedName>
    </domain>
    <domain>
        <recommendedName>
            <fullName evidence="12">Methenyltetrahydrofolate cyclohydrolase</fullName>
            <ecNumber evidence="12">3.5.4.9</ecNumber>
        </recommendedName>
    </domain>
</protein>
<keyword evidence="11 12" id="KW-0511">Multifunctional enzyme</keyword>
<keyword evidence="5 12" id="KW-0658">Purine biosynthesis</keyword>
<evidence type="ECO:0000313" key="16">
    <source>
        <dbReference type="Proteomes" id="UP001142078"/>
    </source>
</evidence>
<evidence type="ECO:0000256" key="11">
    <source>
        <dbReference type="ARBA" id="ARBA00023268"/>
    </source>
</evidence>
<organism evidence="15 16">
    <name type="scientific">Anaerosalibacter massiliensis</name>
    <dbReference type="NCBI Taxonomy" id="1347392"/>
    <lineage>
        <taxon>Bacteria</taxon>
        <taxon>Bacillati</taxon>
        <taxon>Bacillota</taxon>
        <taxon>Tissierellia</taxon>
        <taxon>Tissierellales</taxon>
        <taxon>Sporanaerobacteraceae</taxon>
        <taxon>Anaerosalibacter</taxon>
    </lineage>
</organism>
<evidence type="ECO:0000256" key="9">
    <source>
        <dbReference type="ARBA" id="ARBA00023102"/>
    </source>
</evidence>
<evidence type="ECO:0000256" key="8">
    <source>
        <dbReference type="ARBA" id="ARBA00023002"/>
    </source>
</evidence>
<dbReference type="GO" id="GO:0004477">
    <property type="term" value="F:methenyltetrahydrofolate cyclohydrolase activity"/>
    <property type="evidence" value="ECO:0007669"/>
    <property type="project" value="UniProtKB-UniRule"/>
</dbReference>
<evidence type="ECO:0000256" key="3">
    <source>
        <dbReference type="ARBA" id="ARBA00022563"/>
    </source>
</evidence>
<evidence type="ECO:0000256" key="1">
    <source>
        <dbReference type="ARBA" id="ARBA00004777"/>
    </source>
</evidence>
<keyword evidence="16" id="KW-1185">Reference proteome</keyword>
<evidence type="ECO:0000256" key="7">
    <source>
        <dbReference type="ARBA" id="ARBA00022857"/>
    </source>
</evidence>
<name>A0A9X2MH41_9FIRM</name>
<dbReference type="Gene3D" id="3.40.50.720">
    <property type="entry name" value="NAD(P)-binding Rossmann-like Domain"/>
    <property type="match status" value="1"/>
</dbReference>
<dbReference type="RefSeq" id="WP_042681344.1">
    <property type="nucleotide sequence ID" value="NZ_CABKTM010000043.1"/>
</dbReference>
<dbReference type="PRINTS" id="PR00085">
    <property type="entry name" value="THFDHDRGNASE"/>
</dbReference>
<dbReference type="EMBL" id="JANJZL010000001">
    <property type="protein sequence ID" value="MCR2042970.1"/>
    <property type="molecule type" value="Genomic_DNA"/>
</dbReference>
<dbReference type="GO" id="GO:0009086">
    <property type="term" value="P:methionine biosynthetic process"/>
    <property type="evidence" value="ECO:0007669"/>
    <property type="project" value="UniProtKB-KW"/>
</dbReference>
<comment type="pathway">
    <text evidence="1 12">One-carbon metabolism; tetrahydrofolate interconversion.</text>
</comment>
<dbReference type="SUPFAM" id="SSF53223">
    <property type="entry name" value="Aminoacid dehydrogenase-like, N-terminal domain"/>
    <property type="match status" value="1"/>
</dbReference>
<dbReference type="EC" id="1.5.1.5" evidence="12"/>
<feature type="domain" description="Tetrahydrofolate dehydrogenase/cyclohydrolase catalytic" evidence="13">
    <location>
        <begin position="5"/>
        <end position="119"/>
    </location>
</feature>
<dbReference type="GO" id="GO:0004488">
    <property type="term" value="F:methylenetetrahydrofolate dehydrogenase (NADP+) activity"/>
    <property type="evidence" value="ECO:0007669"/>
    <property type="project" value="UniProtKB-UniRule"/>
</dbReference>
<feature type="binding site" evidence="12">
    <location>
        <position position="231"/>
    </location>
    <ligand>
        <name>NADP(+)</name>
        <dbReference type="ChEBI" id="CHEBI:58349"/>
    </ligand>
</feature>
<sequence>MSSILKGKEVVKRVKEDIKRDIVDLNEKDIEPTLAIVRLGENPDDIAYEKSILKNCEGVGIEGKVYKKDLNISTEELINSVERLNEDDSIHGILIFRPLPKHIDEDIIAKTISPLKDVDCMNPLNLEKIFEGDMKGFAPCTPKAAVMIMDHYDIPLKGAHVVIINRSMVVGRPLSMMLLGKDSTVTICHSKTKDLKKFTNSADIIVTALGRSKYITNEYFNKESVVIDVGISFDEKGKMTGDVDFENVSPNVNAITPVPGGVGSLTTSVLLSHVVLAAKNI</sequence>
<dbReference type="OrthoDB" id="9803580at2"/>
<dbReference type="InterPro" id="IPR036291">
    <property type="entry name" value="NAD(P)-bd_dom_sf"/>
</dbReference>
<proteinExistence type="inferred from homology"/>
<evidence type="ECO:0000259" key="14">
    <source>
        <dbReference type="Pfam" id="PF02882"/>
    </source>
</evidence>
<keyword evidence="7 12" id="KW-0521">NADP</keyword>
<dbReference type="InterPro" id="IPR020630">
    <property type="entry name" value="THF_DH/CycHdrlase_cat_dom"/>
</dbReference>
<dbReference type="Pfam" id="PF00763">
    <property type="entry name" value="THF_DHG_CYH"/>
    <property type="match status" value="1"/>
</dbReference>
<reference evidence="15" key="1">
    <citation type="submission" date="2022-07" db="EMBL/GenBank/DDBJ databases">
        <title>Enhanced cultured diversity of the mouse gut microbiota enables custom-made synthetic communities.</title>
        <authorList>
            <person name="Afrizal A."/>
        </authorList>
    </citation>
    <scope>NUCLEOTIDE SEQUENCE</scope>
    <source>
        <strain evidence="15">DSM 29482</strain>
    </source>
</reference>
<keyword evidence="3 12" id="KW-0554">One-carbon metabolism</keyword>
<dbReference type="Pfam" id="PF02882">
    <property type="entry name" value="THF_DHG_CYH_C"/>
    <property type="match status" value="1"/>
</dbReference>